<dbReference type="GO" id="GO:0008237">
    <property type="term" value="F:metallopeptidase activity"/>
    <property type="evidence" value="ECO:0007669"/>
    <property type="project" value="InterPro"/>
</dbReference>
<sequence>MLPKFLAAVLLAHGVGFGLASPIASRAENANSSFTHEVRWSTRVQIAPAFPIHESCNITLQRQLSRALDETVTLAKHAKEHILRWGDESPFVQKYFGNGSTAVPIGWYERVVSADRGAMLFRCDDPDKNCATQDAWAGHWRGSNATEETVICDLSFQKRRWLDSVCGLGYNVAESALNTFWATDLLHRVYHVPQISEGIVDHFAHSYTEALELAKTDPSKAGIDSNILQYFAIDVYAFDIAAPGEGCSGEVAE</sequence>
<dbReference type="CDD" id="cd11307">
    <property type="entry name" value="M35_Asp_f2_like"/>
    <property type="match status" value="1"/>
</dbReference>
<accession>A0A084G096</accession>
<gene>
    <name evidence="6" type="ORF">SAPIO_CDS8711</name>
</gene>
<dbReference type="Gene3D" id="3.40.390.10">
    <property type="entry name" value="Collagenase (Catalytic Domain)"/>
    <property type="match status" value="1"/>
</dbReference>
<protein>
    <recommendedName>
        <fullName evidence="5">Putative peptidase domain-containing protein</fullName>
    </recommendedName>
</protein>
<evidence type="ECO:0000256" key="4">
    <source>
        <dbReference type="SAM" id="SignalP"/>
    </source>
</evidence>
<evidence type="ECO:0000256" key="1">
    <source>
        <dbReference type="ARBA" id="ARBA00022729"/>
    </source>
</evidence>
<evidence type="ECO:0000313" key="6">
    <source>
        <dbReference type="EMBL" id="KEZ40758.1"/>
    </source>
</evidence>
<dbReference type="GO" id="GO:0005178">
    <property type="term" value="F:integrin binding"/>
    <property type="evidence" value="ECO:0007669"/>
    <property type="project" value="TreeGrafter"/>
</dbReference>
<dbReference type="InterPro" id="IPR039124">
    <property type="entry name" value="PRA1-like"/>
</dbReference>
<reference evidence="6 7" key="1">
    <citation type="journal article" date="2014" name="Genome Announc.">
        <title>Draft genome sequence of the pathogenic fungus Scedosporium apiospermum.</title>
        <authorList>
            <person name="Vandeputte P."/>
            <person name="Ghamrawi S."/>
            <person name="Rechenmann M."/>
            <person name="Iltis A."/>
            <person name="Giraud S."/>
            <person name="Fleury M."/>
            <person name="Thornton C."/>
            <person name="Delhaes L."/>
            <person name="Meyer W."/>
            <person name="Papon N."/>
            <person name="Bouchara J.P."/>
        </authorList>
    </citation>
    <scope>NUCLEOTIDE SEQUENCE [LARGE SCALE GENOMIC DNA]</scope>
    <source>
        <strain evidence="6 7">IHEM 14462</strain>
    </source>
</reference>
<dbReference type="HOGENOM" id="CLU_048223_0_0_1"/>
<evidence type="ECO:0000313" key="7">
    <source>
        <dbReference type="Proteomes" id="UP000028545"/>
    </source>
</evidence>
<dbReference type="GO" id="GO:0009277">
    <property type="term" value="C:fungal-type cell wall"/>
    <property type="evidence" value="ECO:0007669"/>
    <property type="project" value="TreeGrafter"/>
</dbReference>
<dbReference type="RefSeq" id="XP_016640557.1">
    <property type="nucleotide sequence ID" value="XM_016790294.1"/>
</dbReference>
<name>A0A084G096_PSEDA</name>
<feature type="chain" id="PRO_5001775049" description="Putative peptidase domain-containing protein" evidence="4">
    <location>
        <begin position="21"/>
        <end position="253"/>
    </location>
</feature>
<dbReference type="AlphaFoldDB" id="A0A084G096"/>
<comment type="caution">
    <text evidence="6">The sequence shown here is derived from an EMBL/GenBank/DDBJ whole genome shotgun (WGS) entry which is preliminary data.</text>
</comment>
<dbReference type="FunFam" id="3.40.390.10:FF:000043">
    <property type="entry name" value="Major allergen Asp F2"/>
    <property type="match status" value="1"/>
</dbReference>
<dbReference type="InterPro" id="IPR024079">
    <property type="entry name" value="MetalloPept_cat_dom_sf"/>
</dbReference>
<feature type="domain" description="Putative peptidase" evidence="5">
    <location>
        <begin position="24"/>
        <end position="250"/>
    </location>
</feature>
<dbReference type="PANTHER" id="PTHR39399">
    <property type="entry name" value="PROTEIN ZPS1"/>
    <property type="match status" value="1"/>
</dbReference>
<dbReference type="GO" id="GO:0009986">
    <property type="term" value="C:cell surface"/>
    <property type="evidence" value="ECO:0007669"/>
    <property type="project" value="TreeGrafter"/>
</dbReference>
<dbReference type="OMA" id="CNATQRR"/>
<evidence type="ECO:0000259" key="5">
    <source>
        <dbReference type="Pfam" id="PF13933"/>
    </source>
</evidence>
<feature type="signal peptide" evidence="4">
    <location>
        <begin position="1"/>
        <end position="20"/>
    </location>
</feature>
<dbReference type="KEGG" id="sapo:SAPIO_CDS8711"/>
<dbReference type="SUPFAM" id="SSF55486">
    <property type="entry name" value="Metalloproteases ('zincins'), catalytic domain"/>
    <property type="match status" value="1"/>
</dbReference>
<dbReference type="Pfam" id="PF13933">
    <property type="entry name" value="HRXXH"/>
    <property type="match status" value="1"/>
</dbReference>
<dbReference type="VEuPathDB" id="FungiDB:SAPIO_CDS8711"/>
<evidence type="ECO:0000256" key="3">
    <source>
        <dbReference type="ARBA" id="ARBA00060890"/>
    </source>
</evidence>
<keyword evidence="2" id="KW-0325">Glycoprotein</keyword>
<keyword evidence="7" id="KW-1185">Reference proteome</keyword>
<proteinExistence type="inferred from homology"/>
<dbReference type="GO" id="GO:0005576">
    <property type="term" value="C:extracellular region"/>
    <property type="evidence" value="ECO:0007669"/>
    <property type="project" value="TreeGrafter"/>
</dbReference>
<evidence type="ECO:0000256" key="2">
    <source>
        <dbReference type="ARBA" id="ARBA00023180"/>
    </source>
</evidence>
<dbReference type="EMBL" id="JOWA01000121">
    <property type="protein sequence ID" value="KEZ40758.1"/>
    <property type="molecule type" value="Genomic_DNA"/>
</dbReference>
<dbReference type="GeneID" id="27727783"/>
<dbReference type="Proteomes" id="UP000028545">
    <property type="component" value="Unassembled WGS sequence"/>
</dbReference>
<dbReference type="GO" id="GO:0008270">
    <property type="term" value="F:zinc ion binding"/>
    <property type="evidence" value="ECO:0007669"/>
    <property type="project" value="TreeGrafter"/>
</dbReference>
<dbReference type="InterPro" id="IPR029482">
    <property type="entry name" value="HRXXH"/>
</dbReference>
<keyword evidence="1 4" id="KW-0732">Signal</keyword>
<comment type="similarity">
    <text evidence="3">Belongs to the ZPS1 family.</text>
</comment>
<dbReference type="PANTHER" id="PTHR39399:SF1">
    <property type="entry name" value="PROTEIN ZPS1"/>
    <property type="match status" value="1"/>
</dbReference>
<dbReference type="OrthoDB" id="4689212at2759"/>
<organism evidence="6 7">
    <name type="scientific">Pseudallescheria apiosperma</name>
    <name type="common">Scedosporium apiospermum</name>
    <dbReference type="NCBI Taxonomy" id="563466"/>
    <lineage>
        <taxon>Eukaryota</taxon>
        <taxon>Fungi</taxon>
        <taxon>Dikarya</taxon>
        <taxon>Ascomycota</taxon>
        <taxon>Pezizomycotina</taxon>
        <taxon>Sordariomycetes</taxon>
        <taxon>Hypocreomycetidae</taxon>
        <taxon>Microascales</taxon>
        <taxon>Microascaceae</taxon>
        <taxon>Scedosporium</taxon>
    </lineage>
</organism>